<feature type="binding site" evidence="7">
    <location>
        <position position="139"/>
    </location>
    <ligand>
        <name>a 1,2-diacyl-sn-glycero-3-phospho-(1'-sn-glycerol)</name>
        <dbReference type="ChEBI" id="CHEBI:64716"/>
    </ligand>
</feature>
<comment type="function">
    <text evidence="7">Catalyzes the transfer of the diacylglyceryl group from phosphatidylglycerol to the sulfhydryl group of the N-terminal cysteine of a prolipoprotein, the first step in the formation of mature lipoproteins.</text>
</comment>
<keyword evidence="6 7" id="KW-0472">Membrane</keyword>
<dbReference type="PROSITE" id="PS01311">
    <property type="entry name" value="LGT"/>
    <property type="match status" value="1"/>
</dbReference>
<proteinExistence type="inferred from homology"/>
<keyword evidence="4 7" id="KW-0812">Transmembrane</keyword>
<evidence type="ECO:0000256" key="2">
    <source>
        <dbReference type="ARBA" id="ARBA00022475"/>
    </source>
</evidence>
<feature type="transmembrane region" description="Helical" evidence="7">
    <location>
        <begin position="174"/>
        <end position="191"/>
    </location>
</feature>
<dbReference type="EMBL" id="DROK01000229">
    <property type="protein sequence ID" value="HHI97733.1"/>
    <property type="molecule type" value="Genomic_DNA"/>
</dbReference>
<organism evidence="8">
    <name type="scientific">Thermodesulfatator atlanticus</name>
    <dbReference type="NCBI Taxonomy" id="501497"/>
    <lineage>
        <taxon>Bacteria</taxon>
        <taxon>Pseudomonadati</taxon>
        <taxon>Thermodesulfobacteriota</taxon>
        <taxon>Thermodesulfobacteria</taxon>
        <taxon>Thermodesulfobacteriales</taxon>
        <taxon>Thermodesulfatatoraceae</taxon>
        <taxon>Thermodesulfatator</taxon>
    </lineage>
</organism>
<evidence type="ECO:0000256" key="1">
    <source>
        <dbReference type="ARBA" id="ARBA00007150"/>
    </source>
</evidence>
<dbReference type="HAMAP" id="MF_01147">
    <property type="entry name" value="Lgt"/>
    <property type="match status" value="1"/>
</dbReference>
<keyword evidence="3 7" id="KW-0808">Transferase</keyword>
<accession>A0A7V5P142</accession>
<keyword evidence="2 7" id="KW-1003">Cell membrane</keyword>
<comment type="caution">
    <text evidence="8">The sequence shown here is derived from an EMBL/GenBank/DDBJ whole genome shotgun (WGS) entry which is preliminary data.</text>
</comment>
<dbReference type="InterPro" id="IPR001640">
    <property type="entry name" value="Lgt"/>
</dbReference>
<dbReference type="AlphaFoldDB" id="A0A7V5P142"/>
<evidence type="ECO:0000313" key="8">
    <source>
        <dbReference type="EMBL" id="HHI97733.1"/>
    </source>
</evidence>
<dbReference type="PANTHER" id="PTHR30589:SF0">
    <property type="entry name" value="PHOSPHATIDYLGLYCEROL--PROLIPOPROTEIN DIACYLGLYCERYL TRANSFERASE"/>
    <property type="match status" value="1"/>
</dbReference>
<dbReference type="GO" id="GO:0005886">
    <property type="term" value="C:plasma membrane"/>
    <property type="evidence" value="ECO:0007669"/>
    <property type="project" value="UniProtKB-SubCell"/>
</dbReference>
<keyword evidence="5 7" id="KW-1133">Transmembrane helix</keyword>
<feature type="transmembrane region" description="Helical" evidence="7">
    <location>
        <begin position="57"/>
        <end position="78"/>
    </location>
</feature>
<comment type="similarity">
    <text evidence="1 7">Belongs to the Lgt family.</text>
</comment>
<feature type="transmembrane region" description="Helical" evidence="7">
    <location>
        <begin position="236"/>
        <end position="255"/>
    </location>
</feature>
<protein>
    <recommendedName>
        <fullName evidence="7">Phosphatidylglycerol--prolipoprotein diacylglyceryl transferase</fullName>
        <ecNumber evidence="7">2.5.1.145</ecNumber>
    </recommendedName>
</protein>
<sequence length="267" mass="30992">MIPYPEIDPVIVKIGPLAVRWYGLMYLLGFLAAYFLVKKQLRERKYPELIPELENLIFWLALGLIIGARLGHVFLYFPHYYLRHPLEIPALWRGGMSFHGGLIGVLVVGLIYCRRHRYNFWFWADLFVVPAPIGLGLGRIGNFINGELFGRVTSVPWAMVFPKGGPFPRHPSQIYEALGEGLFLFLLLWKVRGKDWPCGAKFALFLLAYGVIRFFIEFFREPDPGVPLLFGWMTRGQQLCFLMVLAGLLLLFYFFRKGRKPCRPYQR</sequence>
<comment type="pathway">
    <text evidence="7">Protein modification; lipoprotein biosynthesis (diacylglyceryl transfer).</text>
</comment>
<dbReference type="Pfam" id="PF01790">
    <property type="entry name" value="LGT"/>
    <property type="match status" value="1"/>
</dbReference>
<evidence type="ECO:0000256" key="7">
    <source>
        <dbReference type="HAMAP-Rule" id="MF_01147"/>
    </source>
</evidence>
<feature type="transmembrane region" description="Helical" evidence="7">
    <location>
        <begin position="120"/>
        <end position="140"/>
    </location>
</feature>
<reference evidence="8" key="1">
    <citation type="journal article" date="2020" name="mSystems">
        <title>Genome- and Community-Level Interaction Insights into Carbon Utilization and Element Cycling Functions of Hydrothermarchaeota in Hydrothermal Sediment.</title>
        <authorList>
            <person name="Zhou Z."/>
            <person name="Liu Y."/>
            <person name="Xu W."/>
            <person name="Pan J."/>
            <person name="Luo Z.H."/>
            <person name="Li M."/>
        </authorList>
    </citation>
    <scope>NUCLEOTIDE SEQUENCE [LARGE SCALE GENOMIC DNA]</scope>
    <source>
        <strain evidence="8">HyVt-533</strain>
    </source>
</reference>
<dbReference type="GO" id="GO:0042158">
    <property type="term" value="P:lipoprotein biosynthetic process"/>
    <property type="evidence" value="ECO:0007669"/>
    <property type="project" value="UniProtKB-UniRule"/>
</dbReference>
<evidence type="ECO:0000256" key="3">
    <source>
        <dbReference type="ARBA" id="ARBA00022679"/>
    </source>
</evidence>
<dbReference type="GO" id="GO:0008961">
    <property type="term" value="F:phosphatidylglycerol-prolipoprotein diacylglyceryl transferase activity"/>
    <property type="evidence" value="ECO:0007669"/>
    <property type="project" value="UniProtKB-UniRule"/>
</dbReference>
<dbReference type="UniPathway" id="UPA00664"/>
<evidence type="ECO:0000256" key="5">
    <source>
        <dbReference type="ARBA" id="ARBA00022989"/>
    </source>
</evidence>
<feature type="transmembrane region" description="Helical" evidence="7">
    <location>
        <begin position="20"/>
        <end position="37"/>
    </location>
</feature>
<dbReference type="PANTHER" id="PTHR30589">
    <property type="entry name" value="PROLIPOPROTEIN DIACYLGLYCERYL TRANSFERASE"/>
    <property type="match status" value="1"/>
</dbReference>
<feature type="transmembrane region" description="Helical" evidence="7">
    <location>
        <begin position="90"/>
        <end position="113"/>
    </location>
</feature>
<evidence type="ECO:0000256" key="6">
    <source>
        <dbReference type="ARBA" id="ARBA00023136"/>
    </source>
</evidence>
<comment type="catalytic activity">
    <reaction evidence="7">
        <text>L-cysteinyl-[prolipoprotein] + a 1,2-diacyl-sn-glycero-3-phospho-(1'-sn-glycerol) = an S-1,2-diacyl-sn-glyceryl-L-cysteinyl-[prolipoprotein] + sn-glycerol 1-phosphate + H(+)</text>
        <dbReference type="Rhea" id="RHEA:56712"/>
        <dbReference type="Rhea" id="RHEA-COMP:14679"/>
        <dbReference type="Rhea" id="RHEA-COMP:14680"/>
        <dbReference type="ChEBI" id="CHEBI:15378"/>
        <dbReference type="ChEBI" id="CHEBI:29950"/>
        <dbReference type="ChEBI" id="CHEBI:57685"/>
        <dbReference type="ChEBI" id="CHEBI:64716"/>
        <dbReference type="ChEBI" id="CHEBI:140658"/>
        <dbReference type="EC" id="2.5.1.145"/>
    </reaction>
</comment>
<name>A0A7V5P142_9BACT</name>
<dbReference type="Proteomes" id="UP000886101">
    <property type="component" value="Unassembled WGS sequence"/>
</dbReference>
<feature type="transmembrane region" description="Helical" evidence="7">
    <location>
        <begin position="198"/>
        <end position="216"/>
    </location>
</feature>
<comment type="subcellular location">
    <subcellularLocation>
        <location evidence="7">Cell membrane</location>
        <topology evidence="7">Multi-pass membrane protein</topology>
    </subcellularLocation>
</comment>
<dbReference type="EC" id="2.5.1.145" evidence="7"/>
<gene>
    <name evidence="7" type="primary">lgt</name>
    <name evidence="8" type="ORF">ENJ96_07750</name>
</gene>
<evidence type="ECO:0000256" key="4">
    <source>
        <dbReference type="ARBA" id="ARBA00022692"/>
    </source>
</evidence>
<dbReference type="NCBIfam" id="TIGR00544">
    <property type="entry name" value="lgt"/>
    <property type="match status" value="1"/>
</dbReference>